<organism evidence="2 3">
    <name type="scientific">Cnuibacter physcomitrellae</name>
    <dbReference type="NCBI Taxonomy" id="1619308"/>
    <lineage>
        <taxon>Bacteria</taxon>
        <taxon>Bacillati</taxon>
        <taxon>Actinomycetota</taxon>
        <taxon>Actinomycetes</taxon>
        <taxon>Micrococcales</taxon>
        <taxon>Microbacteriaceae</taxon>
        <taxon>Cnuibacter</taxon>
    </lineage>
</organism>
<dbReference type="KEGG" id="cphy:B5808_14455"/>
<dbReference type="STRING" id="1619308.B5808_14455"/>
<dbReference type="Proteomes" id="UP000192775">
    <property type="component" value="Chromosome"/>
</dbReference>
<accession>A0A1X9LM34</accession>
<evidence type="ECO:0000256" key="1">
    <source>
        <dbReference type="SAM" id="Phobius"/>
    </source>
</evidence>
<proteinExistence type="predicted"/>
<name>A0A1X9LM34_9MICO</name>
<feature type="transmembrane region" description="Helical" evidence="1">
    <location>
        <begin position="20"/>
        <end position="39"/>
    </location>
</feature>
<sequence>MRRGESTGGATVRKERRGNAVAALCGALMLVAGLVMMAGGVEAGLLVTLFGGTTSIVFAVAAIRMRM</sequence>
<protein>
    <submittedName>
        <fullName evidence="2">Uncharacterized protein</fullName>
    </submittedName>
</protein>
<keyword evidence="3" id="KW-1185">Reference proteome</keyword>
<dbReference type="EMBL" id="CP020715">
    <property type="protein sequence ID" value="ARJ06276.1"/>
    <property type="molecule type" value="Genomic_DNA"/>
</dbReference>
<dbReference type="AlphaFoldDB" id="A0A1X9LM34"/>
<feature type="transmembrane region" description="Helical" evidence="1">
    <location>
        <begin position="45"/>
        <end position="63"/>
    </location>
</feature>
<keyword evidence="1" id="KW-1133">Transmembrane helix</keyword>
<keyword evidence="1" id="KW-0472">Membrane</keyword>
<reference evidence="2 3" key="1">
    <citation type="submission" date="2017-04" db="EMBL/GenBank/DDBJ databases">
        <authorList>
            <person name="Afonso C.L."/>
            <person name="Miller P.J."/>
            <person name="Scott M.A."/>
            <person name="Spackman E."/>
            <person name="Goraichik I."/>
            <person name="Dimitrov K.M."/>
            <person name="Suarez D.L."/>
            <person name="Swayne D.E."/>
        </authorList>
    </citation>
    <scope>NUCLEOTIDE SEQUENCE [LARGE SCALE GENOMIC DNA]</scope>
    <source>
        <strain evidence="3">XA(T)</strain>
    </source>
</reference>
<evidence type="ECO:0000313" key="2">
    <source>
        <dbReference type="EMBL" id="ARJ06276.1"/>
    </source>
</evidence>
<gene>
    <name evidence="2" type="ORF">B5808_14455</name>
</gene>
<evidence type="ECO:0000313" key="3">
    <source>
        <dbReference type="Proteomes" id="UP000192775"/>
    </source>
</evidence>
<keyword evidence="1" id="KW-0812">Transmembrane</keyword>